<keyword evidence="2 4" id="KW-0732">Signal</keyword>
<feature type="signal peptide" evidence="4">
    <location>
        <begin position="1"/>
        <end position="29"/>
    </location>
</feature>
<keyword evidence="3 4" id="KW-0574">Periplasm</keyword>
<proteinExistence type="inferred from homology"/>
<comment type="similarity">
    <text evidence="4">Belongs to the LptA family.</text>
</comment>
<gene>
    <name evidence="4" type="primary">lptA</name>
    <name evidence="6" type="ordered locus">Hhal_2124</name>
</gene>
<dbReference type="PANTHER" id="PTHR36504">
    <property type="entry name" value="LIPOPOLYSACCHARIDE EXPORT SYSTEM PROTEIN LPTA"/>
    <property type="match status" value="1"/>
</dbReference>
<organism evidence="6 7">
    <name type="scientific">Halorhodospira halophila (strain DSM 244 / SL1)</name>
    <name type="common">Ectothiorhodospira halophila (strain DSM 244 / SL1)</name>
    <dbReference type="NCBI Taxonomy" id="349124"/>
    <lineage>
        <taxon>Bacteria</taxon>
        <taxon>Pseudomonadati</taxon>
        <taxon>Pseudomonadota</taxon>
        <taxon>Gammaproteobacteria</taxon>
        <taxon>Chromatiales</taxon>
        <taxon>Ectothiorhodospiraceae</taxon>
        <taxon>Halorhodospira</taxon>
    </lineage>
</organism>
<dbReference type="GO" id="GO:0009279">
    <property type="term" value="C:cell outer membrane"/>
    <property type="evidence" value="ECO:0007669"/>
    <property type="project" value="TreeGrafter"/>
</dbReference>
<dbReference type="RefSeq" id="WP_011814910.1">
    <property type="nucleotide sequence ID" value="NC_008789.1"/>
</dbReference>
<dbReference type="HOGENOM" id="CLU_095993_4_1_6"/>
<dbReference type="Gene3D" id="2.60.450.10">
    <property type="entry name" value="Lipopolysaccharide (LPS) transport protein A like domain"/>
    <property type="match status" value="1"/>
</dbReference>
<comment type="subunit">
    <text evidence="4">Component of the lipopolysaccharide transport and assembly complex.</text>
</comment>
<evidence type="ECO:0000256" key="2">
    <source>
        <dbReference type="ARBA" id="ARBA00022729"/>
    </source>
</evidence>
<comment type="subcellular location">
    <subcellularLocation>
        <location evidence="4">Periplasm</location>
    </subcellularLocation>
</comment>
<dbReference type="KEGG" id="hha:Hhal_2124"/>
<dbReference type="InterPro" id="IPR005653">
    <property type="entry name" value="OstA-like_N"/>
</dbReference>
<keyword evidence="1 4" id="KW-0813">Transport</keyword>
<dbReference type="GO" id="GO:0043165">
    <property type="term" value="P:Gram-negative-bacterium-type cell outer membrane assembly"/>
    <property type="evidence" value="ECO:0007669"/>
    <property type="project" value="UniProtKB-UniRule"/>
</dbReference>
<dbReference type="eggNOG" id="COG1934">
    <property type="taxonomic scope" value="Bacteria"/>
</dbReference>
<accession>A1WYX6</accession>
<dbReference type="Pfam" id="PF03968">
    <property type="entry name" value="LptD_N"/>
    <property type="match status" value="1"/>
</dbReference>
<keyword evidence="7" id="KW-1185">Reference proteome</keyword>
<feature type="domain" description="Organic solvent tolerance-like N-terminal" evidence="5">
    <location>
        <begin position="40"/>
        <end position="150"/>
    </location>
</feature>
<dbReference type="Proteomes" id="UP000000647">
    <property type="component" value="Chromosome"/>
</dbReference>
<sequence length="175" mass="19375" precursor="true">MGCIETTGRTRVRLLGAALLAIAALPAAAMEQREDAPVELEADSVDVDAVAGVSVYEGDAVLTRGEMRITGDRMEVYTDEDGDLSHVYVDGTPATYRDHPENQPRPVHAEAKRMEYYTRGPERAHFQGDARLWQGDDQVTAETIDVDLEGQIMKARGAEGQRARTILYPTRREED</sequence>
<dbReference type="PANTHER" id="PTHR36504:SF1">
    <property type="entry name" value="LIPOPOLYSACCHARIDE EXPORT SYSTEM PROTEIN LPTA"/>
    <property type="match status" value="1"/>
</dbReference>
<dbReference type="NCBIfam" id="TIGR03002">
    <property type="entry name" value="outer_YhbN_LptA"/>
    <property type="match status" value="1"/>
</dbReference>
<dbReference type="GO" id="GO:0015920">
    <property type="term" value="P:lipopolysaccharide transport"/>
    <property type="evidence" value="ECO:0007669"/>
    <property type="project" value="UniProtKB-UniRule"/>
</dbReference>
<name>A1WYX6_HALHL</name>
<protein>
    <recommendedName>
        <fullName evidence="4">Lipopolysaccharide export system protein LptA</fullName>
    </recommendedName>
</protein>
<dbReference type="InterPro" id="IPR052037">
    <property type="entry name" value="LPS_export_LptA"/>
</dbReference>
<evidence type="ECO:0000259" key="5">
    <source>
        <dbReference type="Pfam" id="PF03968"/>
    </source>
</evidence>
<dbReference type="InterPro" id="IPR014340">
    <property type="entry name" value="LptA"/>
</dbReference>
<dbReference type="GO" id="GO:0030288">
    <property type="term" value="C:outer membrane-bounded periplasmic space"/>
    <property type="evidence" value="ECO:0007669"/>
    <property type="project" value="TreeGrafter"/>
</dbReference>
<dbReference type="STRING" id="349124.Hhal_2124"/>
<dbReference type="GO" id="GO:0001530">
    <property type="term" value="F:lipopolysaccharide binding"/>
    <property type="evidence" value="ECO:0007669"/>
    <property type="project" value="InterPro"/>
</dbReference>
<evidence type="ECO:0000256" key="4">
    <source>
        <dbReference type="HAMAP-Rule" id="MF_01914"/>
    </source>
</evidence>
<reference evidence="7" key="1">
    <citation type="submission" date="2006-12" db="EMBL/GenBank/DDBJ databases">
        <title>Complete sequence of Halorhodospira halophila SL1.</title>
        <authorList>
            <consortium name="US DOE Joint Genome Institute"/>
            <person name="Copeland A."/>
            <person name="Lucas S."/>
            <person name="Lapidus A."/>
            <person name="Barry K."/>
            <person name="Detter J.C."/>
            <person name="Glavina del Rio T."/>
            <person name="Hammon N."/>
            <person name="Israni S."/>
            <person name="Dalin E."/>
            <person name="Tice H."/>
            <person name="Pitluck S."/>
            <person name="Saunders E."/>
            <person name="Brettin T."/>
            <person name="Bruce D."/>
            <person name="Han C."/>
            <person name="Tapia R."/>
            <person name="Schmutz J."/>
            <person name="Larimer F."/>
            <person name="Land M."/>
            <person name="Hauser L."/>
            <person name="Kyrpides N."/>
            <person name="Mikhailova N."/>
            <person name="Hoff W."/>
            <person name="Richardson P."/>
        </authorList>
    </citation>
    <scope>NUCLEOTIDE SEQUENCE [LARGE SCALE GENOMIC DNA]</scope>
    <source>
        <strain evidence="7">DSM 244 / SL1</strain>
    </source>
</reference>
<dbReference type="HAMAP" id="MF_01914">
    <property type="entry name" value="LPS_assembly_LptA"/>
    <property type="match status" value="1"/>
</dbReference>
<comment type="function">
    <text evidence="4">Involved in the assembly of lipopolysaccharide (LPS). Required for the translocation of LPS from the inner membrane to the outer membrane. May form a bridge between the inner membrane and the outer membrane, via interactions with LptC and LptD, thereby facilitating LPS transfer across the periplasm.</text>
</comment>
<evidence type="ECO:0000256" key="1">
    <source>
        <dbReference type="ARBA" id="ARBA00022448"/>
    </source>
</evidence>
<reference evidence="6 7" key="2">
    <citation type="journal article" date="2013" name="Stand. Genomic Sci.">
        <title>Complete genome sequence of Halorhodospira halophila SL1.</title>
        <authorList>
            <person name="Challacombe J.F."/>
            <person name="Majid S."/>
            <person name="Deole R."/>
            <person name="Brettin T.S."/>
            <person name="Bruce D."/>
            <person name="Delano S.F."/>
            <person name="Detter J.C."/>
            <person name="Gleasner C.D."/>
            <person name="Han C.S."/>
            <person name="Misra M."/>
            <person name="Reitenga K.G."/>
            <person name="Mikhailova N."/>
            <person name="Woyke T."/>
            <person name="Pitluck S."/>
            <person name="Nolan M."/>
            <person name="Land M.L."/>
            <person name="Saunders E."/>
            <person name="Tapia R."/>
            <person name="Lapidus A."/>
            <person name="Ivanova N."/>
            <person name="Hoff W.D."/>
        </authorList>
    </citation>
    <scope>NUCLEOTIDE SEQUENCE [LARGE SCALE GENOMIC DNA]</scope>
    <source>
        <strain evidence="7">DSM 244 / SL1</strain>
    </source>
</reference>
<evidence type="ECO:0000256" key="3">
    <source>
        <dbReference type="ARBA" id="ARBA00022764"/>
    </source>
</evidence>
<evidence type="ECO:0000313" key="7">
    <source>
        <dbReference type="Proteomes" id="UP000000647"/>
    </source>
</evidence>
<evidence type="ECO:0000313" key="6">
    <source>
        <dbReference type="EMBL" id="ABM62888.1"/>
    </source>
</evidence>
<dbReference type="EMBL" id="CP000544">
    <property type="protein sequence ID" value="ABM62888.1"/>
    <property type="molecule type" value="Genomic_DNA"/>
</dbReference>
<feature type="chain" id="PRO_5009006598" description="Lipopolysaccharide export system protein LptA" evidence="4">
    <location>
        <begin position="30"/>
        <end position="175"/>
    </location>
</feature>
<dbReference type="AlphaFoldDB" id="A1WYX6"/>
<dbReference type="GO" id="GO:0017089">
    <property type="term" value="F:glycolipid transfer activity"/>
    <property type="evidence" value="ECO:0007669"/>
    <property type="project" value="TreeGrafter"/>
</dbReference>